<gene>
    <name evidence="1" type="ORF">EF294_05940</name>
</gene>
<sequence length="148" mass="16790">MTSADDRIRSASRDIQADAATVFGLIADPARQPDWDGNDNLAELVDGTRVHGVGDVFSMRLTNGQVRENRIVEFDDNRLIAWKPNEPGKPSPGHLWRWEIEPIDDESVRVTHTYDWTELDDPVRMERARATTPDRLRASIDRLAALVE</sequence>
<keyword evidence="2" id="KW-1185">Reference proteome</keyword>
<comment type="caution">
    <text evidence="1">The sequence shown here is derived from an EMBL/GenBank/DDBJ whole genome shotgun (WGS) entry which is preliminary data.</text>
</comment>
<evidence type="ECO:0000313" key="1">
    <source>
        <dbReference type="EMBL" id="RPA65359.1"/>
    </source>
</evidence>
<name>A0A3N4GQX7_9ACTN</name>
<dbReference type="Gene3D" id="3.30.530.20">
    <property type="match status" value="1"/>
</dbReference>
<dbReference type="SUPFAM" id="SSF55961">
    <property type="entry name" value="Bet v1-like"/>
    <property type="match status" value="1"/>
</dbReference>
<accession>A0A3N4GQX7</accession>
<evidence type="ECO:0000313" key="2">
    <source>
        <dbReference type="Proteomes" id="UP000267536"/>
    </source>
</evidence>
<dbReference type="RefSeq" id="WP_123926626.1">
    <property type="nucleotide sequence ID" value="NZ_JBPSDP010000003.1"/>
</dbReference>
<dbReference type="OrthoDB" id="6624781at2"/>
<dbReference type="InterPro" id="IPR019587">
    <property type="entry name" value="Polyketide_cyclase/dehydratase"/>
</dbReference>
<organism evidence="1 2">
    <name type="scientific">Gordonia oryzae</name>
    <dbReference type="NCBI Taxonomy" id="2487349"/>
    <lineage>
        <taxon>Bacteria</taxon>
        <taxon>Bacillati</taxon>
        <taxon>Actinomycetota</taxon>
        <taxon>Actinomycetes</taxon>
        <taxon>Mycobacteriales</taxon>
        <taxon>Gordoniaceae</taxon>
        <taxon>Gordonia</taxon>
    </lineage>
</organism>
<dbReference type="AlphaFoldDB" id="A0A3N4GQX7"/>
<proteinExistence type="predicted"/>
<protein>
    <submittedName>
        <fullName evidence="1">Polyketide cyclase</fullName>
    </submittedName>
</protein>
<dbReference type="InterPro" id="IPR023393">
    <property type="entry name" value="START-like_dom_sf"/>
</dbReference>
<reference evidence="1 2" key="1">
    <citation type="submission" date="2018-11" db="EMBL/GenBank/DDBJ databases">
        <title>Draft genome sequence of Gordonia sp. RS15-1S isolated from rice stems.</title>
        <authorList>
            <person name="Muangham S."/>
        </authorList>
    </citation>
    <scope>NUCLEOTIDE SEQUENCE [LARGE SCALE GENOMIC DNA]</scope>
    <source>
        <strain evidence="1 2">RS15-1S</strain>
    </source>
</reference>
<dbReference type="Proteomes" id="UP000267536">
    <property type="component" value="Unassembled WGS sequence"/>
</dbReference>
<dbReference type="EMBL" id="RKMH01000003">
    <property type="protein sequence ID" value="RPA65359.1"/>
    <property type="molecule type" value="Genomic_DNA"/>
</dbReference>
<dbReference type="Pfam" id="PF10604">
    <property type="entry name" value="Polyketide_cyc2"/>
    <property type="match status" value="1"/>
</dbReference>